<reference evidence="4" key="1">
    <citation type="submission" date="2016-07" db="EMBL/GenBank/DDBJ databases">
        <title>Microvirga ossetica sp. nov. a new species of rhizobia isolated from root nodules of the legume species Vicia alpestris Steven originated from North Ossetia region in the Caucasus.</title>
        <authorList>
            <person name="Safronova V.I."/>
            <person name="Kuznetsova I.G."/>
            <person name="Sazanova A.L."/>
            <person name="Belimov A."/>
            <person name="Andronov E."/>
            <person name="Osledkin Y.S."/>
            <person name="Onishchuk O.P."/>
            <person name="Kurchak O.N."/>
            <person name="Shaposhnikov A.I."/>
            <person name="Willems A."/>
            <person name="Tikhonovich I.A."/>
        </authorList>
    </citation>
    <scope>NUCLEOTIDE SEQUENCE [LARGE SCALE GENOMIC DNA]</scope>
    <source>
        <strain evidence="4">V5/3M</strain>
        <plasmid evidence="4">unnamed2</plasmid>
    </source>
</reference>
<keyword evidence="1" id="KW-0560">Oxidoreductase</keyword>
<evidence type="ECO:0000259" key="3">
    <source>
        <dbReference type="Pfam" id="PF17806"/>
    </source>
</evidence>
<evidence type="ECO:0000259" key="2">
    <source>
        <dbReference type="Pfam" id="PF07992"/>
    </source>
</evidence>
<keyword evidence="4" id="KW-0614">Plasmid</keyword>
<dbReference type="Gene3D" id="1.10.10.1100">
    <property type="entry name" value="BFD-like [2Fe-2S]-binding domain"/>
    <property type="match status" value="1"/>
</dbReference>
<dbReference type="PIRSF" id="PIRSF037495">
    <property type="entry name" value="Opine_OX_OoxA/HcnB"/>
    <property type="match status" value="1"/>
</dbReference>
<dbReference type="InterPro" id="IPR036188">
    <property type="entry name" value="FAD/NAD-bd_sf"/>
</dbReference>
<dbReference type="Pfam" id="PF07992">
    <property type="entry name" value="Pyr_redox_2"/>
    <property type="match status" value="1"/>
</dbReference>
<dbReference type="PRINTS" id="PR00411">
    <property type="entry name" value="PNDRDTASEI"/>
</dbReference>
<gene>
    <name evidence="4" type="ORF">BB934_42040</name>
</gene>
<dbReference type="RefSeq" id="WP_099515599.1">
    <property type="nucleotide sequence ID" value="NZ_CP016619.1"/>
</dbReference>
<dbReference type="InterPro" id="IPR017224">
    <property type="entry name" value="Opine_Oxase_asu/HCN_bsu"/>
</dbReference>
<evidence type="ECO:0000256" key="1">
    <source>
        <dbReference type="ARBA" id="ARBA00023002"/>
    </source>
</evidence>
<evidence type="ECO:0000313" key="4">
    <source>
        <dbReference type="EMBL" id="ANY84730.1"/>
    </source>
</evidence>
<dbReference type="InterPro" id="IPR023753">
    <property type="entry name" value="FAD/NAD-binding_dom"/>
</dbReference>
<dbReference type="GO" id="GO:0016491">
    <property type="term" value="F:oxidoreductase activity"/>
    <property type="evidence" value="ECO:0007669"/>
    <property type="project" value="UniProtKB-KW"/>
</dbReference>
<dbReference type="SUPFAM" id="SSF51905">
    <property type="entry name" value="FAD/NAD(P)-binding domain"/>
    <property type="match status" value="1"/>
</dbReference>
<feature type="domain" description="FAD/NAD(P)-binding" evidence="2">
    <location>
        <begin position="16"/>
        <end position="323"/>
    </location>
</feature>
<dbReference type="CDD" id="cd19946">
    <property type="entry name" value="GlpA-like_Fer2_BFD-like"/>
    <property type="match status" value="1"/>
</dbReference>
<protein>
    <submittedName>
        <fullName evidence="4">FAD/NAD(P)-binding oxidoreductase</fullName>
    </submittedName>
</protein>
<organism evidence="4">
    <name type="scientific">Microvirga ossetica</name>
    <dbReference type="NCBI Taxonomy" id="1882682"/>
    <lineage>
        <taxon>Bacteria</taxon>
        <taxon>Pseudomonadati</taxon>
        <taxon>Pseudomonadota</taxon>
        <taxon>Alphaproteobacteria</taxon>
        <taxon>Hyphomicrobiales</taxon>
        <taxon>Methylobacteriaceae</taxon>
        <taxon>Microvirga</taxon>
    </lineage>
</organism>
<dbReference type="InterPro" id="IPR051691">
    <property type="entry name" value="Metab_Enz_Cyan_OpOx_G3PDH"/>
</dbReference>
<dbReference type="InterPro" id="IPR041117">
    <property type="entry name" value="SoxA_A3"/>
</dbReference>
<sequence>MSVQRVNTVSDLAEVYDLLVVGAGPAGLSAAATAAEYGLSVLLCDENGSPGGQIYRGITEASAATKARLGKDYAAGAGLVTRFLASSAEYAARASVWSIAPHEPEVGEASGLEVGISLAGAARMIQARRAVLATGALERPFPIPGWTLPGVMTAGSVQIALKTAGLVPSGRTVIAGTGPLLYLLAAQLIGAGASVIAVIDTTPNGNKRRALAHAFDFARSAYGLKGARLLAQVHRQARVIRNVIALEAAGDGGLAEVVVTHRGGTERLPADLLLLHQGIVPNLNLSLASGCASGWNERQATFTPTVDEWCQTSMPDIAIAGDAGGIIGAEGSALHGALAGVAAAWRLGRLSEAERDERAAPVRARLRTALRGRPFIDELFRPGDDFRIPARPETIVCRCEEVTAGAIRATMPLGVRGPNQMKAYLRCGMGPCQGRLCGLTVTEIIAQERGVAPGEVGYYNVRTPIKPVTLKELAALPQSDSAIKAVAGFVEQSVSASHPQSRG</sequence>
<proteinExistence type="predicted"/>
<dbReference type="EMBL" id="CP016619">
    <property type="protein sequence ID" value="ANY84730.1"/>
    <property type="molecule type" value="Genomic_DNA"/>
</dbReference>
<accession>A0A1B2EXL4</accession>
<dbReference type="Gene3D" id="3.50.50.60">
    <property type="entry name" value="FAD/NAD(P)-binding domain"/>
    <property type="match status" value="2"/>
</dbReference>
<dbReference type="Pfam" id="PF17806">
    <property type="entry name" value="SO_alpha_A3"/>
    <property type="match status" value="1"/>
</dbReference>
<dbReference type="PANTHER" id="PTHR42949">
    <property type="entry name" value="ANAEROBIC GLYCEROL-3-PHOSPHATE DEHYDROGENASE SUBUNIT B"/>
    <property type="match status" value="1"/>
</dbReference>
<dbReference type="AlphaFoldDB" id="A0A1B2EXL4"/>
<dbReference type="InterPro" id="IPR041854">
    <property type="entry name" value="BFD-like_2Fe2S-bd_dom_sf"/>
</dbReference>
<feature type="domain" description="SoxA A3" evidence="3">
    <location>
        <begin position="396"/>
        <end position="475"/>
    </location>
</feature>
<dbReference type="OrthoDB" id="9801699at2"/>
<dbReference type="PRINTS" id="PR00368">
    <property type="entry name" value="FADPNR"/>
</dbReference>
<dbReference type="KEGG" id="moc:BB934_42040"/>
<geneLocation type="plasmid" evidence="4">
    <name>unnamed2</name>
</geneLocation>
<name>A0A1B2EXL4_9HYPH</name>
<dbReference type="PANTHER" id="PTHR42949:SF3">
    <property type="entry name" value="ANAEROBIC GLYCEROL-3-PHOSPHATE DEHYDROGENASE SUBUNIT B"/>
    <property type="match status" value="1"/>
</dbReference>